<evidence type="ECO:0000256" key="4">
    <source>
        <dbReference type="ARBA" id="ARBA00022729"/>
    </source>
</evidence>
<keyword evidence="11" id="KW-1185">Reference proteome</keyword>
<dbReference type="EMBL" id="JAJVCZ030000009">
    <property type="protein sequence ID" value="KAL0256450.1"/>
    <property type="molecule type" value="Genomic_DNA"/>
</dbReference>
<evidence type="ECO:0000256" key="6">
    <source>
        <dbReference type="ARBA" id="ARBA00023180"/>
    </source>
</evidence>
<dbReference type="Pfam" id="PF03663">
    <property type="entry name" value="Glyco_hydro_76"/>
    <property type="match status" value="1"/>
</dbReference>
<evidence type="ECO:0000256" key="7">
    <source>
        <dbReference type="ARBA" id="ARBA00023295"/>
    </source>
</evidence>
<dbReference type="EC" id="3.2.1.101" evidence="3 8"/>
<dbReference type="PANTHER" id="PTHR12145:SF36">
    <property type="entry name" value="MANNAN ENDO-1,6-ALPHA-MANNOSIDASE DCW1"/>
    <property type="match status" value="1"/>
</dbReference>
<evidence type="ECO:0000256" key="8">
    <source>
        <dbReference type="PIRNR" id="PIRNR016302"/>
    </source>
</evidence>
<keyword evidence="4 9" id="KW-0732">Signal</keyword>
<evidence type="ECO:0000313" key="10">
    <source>
        <dbReference type="EMBL" id="KAL0256450.1"/>
    </source>
</evidence>
<organism evidence="10 11">
    <name type="scientific">Diplodia seriata</name>
    <dbReference type="NCBI Taxonomy" id="420778"/>
    <lineage>
        <taxon>Eukaryota</taxon>
        <taxon>Fungi</taxon>
        <taxon>Dikarya</taxon>
        <taxon>Ascomycota</taxon>
        <taxon>Pezizomycotina</taxon>
        <taxon>Dothideomycetes</taxon>
        <taxon>Dothideomycetes incertae sedis</taxon>
        <taxon>Botryosphaeriales</taxon>
        <taxon>Botryosphaeriaceae</taxon>
        <taxon>Diplodia</taxon>
    </lineage>
</organism>
<dbReference type="InterPro" id="IPR005198">
    <property type="entry name" value="Glyco_hydro_76"/>
</dbReference>
<sequence length="505" mass="52409">MNNIILQRALMAAAATLAFIPSIHAAIALSVDDDSSIKAGAAVVANGLMKLYVNNATDTTPIEVGTFAKPIYWWEAGAVWGGMVDYWSYTGDASYVDTVTQALLAQKGPANDFMNAEWEKELGNDDQVFWALTAMSAAEQNFPKPSAASTAGVTNPPSAWLDLAVNTFNTQAARWDMATCNGGLRWQVYASNNGYTYKNSVSNGGLFQLAARLHRYTGNATYADWATKVWDWSVGVGAVNAQSYDVYDGAGVDQNCTQFDKTQWSYNVAMYLYGAAAMYNGTDGAAPWDAHTKGLLDNAARNFFSPPTGNATGVAFEAACEALDTCNTDQLSFKAYLARWLAKTSVLAPDVDNGTAVPLLRASALGAAAACSGEADGTSCGYRWDTNSYDGKAGVGPQLAALEVMQALLVASAPAPATQAEGGGSSVAAAGTPSTPLSVATPTTMLTSVVSSTPTSTATATSATTVVAAASETAVAAPSAVSTAAVMARWIAAAAARAQPADAMF</sequence>
<proteinExistence type="inferred from homology"/>
<dbReference type="Proteomes" id="UP001430584">
    <property type="component" value="Unassembled WGS sequence"/>
</dbReference>
<evidence type="ECO:0000256" key="5">
    <source>
        <dbReference type="ARBA" id="ARBA00022801"/>
    </source>
</evidence>
<reference evidence="10 11" key="1">
    <citation type="submission" date="2024-02" db="EMBL/GenBank/DDBJ databases">
        <title>De novo assembly and annotation of 12 fungi associated with fruit tree decline syndrome in Ontario, Canada.</title>
        <authorList>
            <person name="Sulman M."/>
            <person name="Ellouze W."/>
            <person name="Ilyukhin E."/>
        </authorList>
    </citation>
    <scope>NUCLEOTIDE SEQUENCE [LARGE SCALE GENOMIC DNA]</scope>
    <source>
        <strain evidence="10 11">FDS-637</strain>
    </source>
</reference>
<dbReference type="InterPro" id="IPR008928">
    <property type="entry name" value="6-hairpin_glycosidase_sf"/>
</dbReference>
<evidence type="ECO:0000256" key="2">
    <source>
        <dbReference type="ARBA" id="ARBA00009699"/>
    </source>
</evidence>
<dbReference type="PANTHER" id="PTHR12145">
    <property type="entry name" value="MANNAN ENDO-1,6-ALPHA-MANNOSIDASE DCW1"/>
    <property type="match status" value="1"/>
</dbReference>
<accession>A0ABR3C740</accession>
<feature type="signal peptide" evidence="9">
    <location>
        <begin position="1"/>
        <end position="25"/>
    </location>
</feature>
<dbReference type="GeneID" id="92012930"/>
<evidence type="ECO:0000256" key="3">
    <source>
        <dbReference type="ARBA" id="ARBA00012350"/>
    </source>
</evidence>
<keyword evidence="7 8" id="KW-0326">Glycosidase</keyword>
<evidence type="ECO:0000313" key="11">
    <source>
        <dbReference type="Proteomes" id="UP001430584"/>
    </source>
</evidence>
<evidence type="ECO:0000256" key="1">
    <source>
        <dbReference type="ARBA" id="ARBA00001452"/>
    </source>
</evidence>
<gene>
    <name evidence="10" type="ORF">SLS55_008845</name>
</gene>
<dbReference type="Gene3D" id="1.50.10.20">
    <property type="match status" value="1"/>
</dbReference>
<dbReference type="SUPFAM" id="SSF48208">
    <property type="entry name" value="Six-hairpin glycosidases"/>
    <property type="match status" value="1"/>
</dbReference>
<name>A0ABR3C740_9PEZI</name>
<protein>
    <recommendedName>
        <fullName evidence="3 8">Mannan endo-1,6-alpha-mannosidase</fullName>
        <ecNumber evidence="3 8">3.2.1.101</ecNumber>
    </recommendedName>
</protein>
<dbReference type="InterPro" id="IPR014480">
    <property type="entry name" value="Mannan-1_6-alpha_mannosidase"/>
</dbReference>
<comment type="similarity">
    <text evidence="2 8">Belongs to the glycosyl hydrolase 76 family.</text>
</comment>
<comment type="catalytic activity">
    <reaction evidence="1 8">
        <text>Random hydrolysis of (1-&gt;6)-alpha-D-mannosidic linkages in unbranched (1-&gt;6)-mannans.</text>
        <dbReference type="EC" id="3.2.1.101"/>
    </reaction>
</comment>
<evidence type="ECO:0000256" key="9">
    <source>
        <dbReference type="SAM" id="SignalP"/>
    </source>
</evidence>
<keyword evidence="5 8" id="KW-0378">Hydrolase</keyword>
<keyword evidence="6" id="KW-0325">Glycoprotein</keyword>
<dbReference type="RefSeq" id="XP_066629479.1">
    <property type="nucleotide sequence ID" value="XM_066780250.1"/>
</dbReference>
<dbReference type="PIRSF" id="PIRSF016302">
    <property type="entry name" value="Man_a_manosd"/>
    <property type="match status" value="1"/>
</dbReference>
<feature type="chain" id="PRO_5045601057" description="Mannan endo-1,6-alpha-mannosidase" evidence="9">
    <location>
        <begin position="26"/>
        <end position="505"/>
    </location>
</feature>
<comment type="caution">
    <text evidence="10">The sequence shown here is derived from an EMBL/GenBank/DDBJ whole genome shotgun (WGS) entry which is preliminary data.</text>
</comment>